<accession>A0A0F9EAW3</accession>
<comment type="caution">
    <text evidence="1">The sequence shown here is derived from an EMBL/GenBank/DDBJ whole genome shotgun (WGS) entry which is preliminary data.</text>
</comment>
<organism evidence="1">
    <name type="scientific">marine sediment metagenome</name>
    <dbReference type="NCBI Taxonomy" id="412755"/>
    <lineage>
        <taxon>unclassified sequences</taxon>
        <taxon>metagenomes</taxon>
        <taxon>ecological metagenomes</taxon>
    </lineage>
</organism>
<sequence>MKTRLVEDFICANLEPLRVYVLPHDQPFTVPESTIVVRTTHEMGAAFMEWKTDLKTVRWQHEQPQVSVRVNA</sequence>
<proteinExistence type="predicted"/>
<dbReference type="EMBL" id="LAZR01025692">
    <property type="protein sequence ID" value="KKL71094.1"/>
    <property type="molecule type" value="Genomic_DNA"/>
</dbReference>
<gene>
    <name evidence="1" type="ORF">LCGC14_2098310</name>
</gene>
<protein>
    <submittedName>
        <fullName evidence="1">Uncharacterized protein</fullName>
    </submittedName>
</protein>
<name>A0A0F9EAW3_9ZZZZ</name>
<dbReference type="AlphaFoldDB" id="A0A0F9EAW3"/>
<feature type="non-terminal residue" evidence="1">
    <location>
        <position position="72"/>
    </location>
</feature>
<evidence type="ECO:0000313" key="1">
    <source>
        <dbReference type="EMBL" id="KKL71094.1"/>
    </source>
</evidence>
<reference evidence="1" key="1">
    <citation type="journal article" date="2015" name="Nature">
        <title>Complex archaea that bridge the gap between prokaryotes and eukaryotes.</title>
        <authorList>
            <person name="Spang A."/>
            <person name="Saw J.H."/>
            <person name="Jorgensen S.L."/>
            <person name="Zaremba-Niedzwiedzka K."/>
            <person name="Martijn J."/>
            <person name="Lind A.E."/>
            <person name="van Eijk R."/>
            <person name="Schleper C."/>
            <person name="Guy L."/>
            <person name="Ettema T.J."/>
        </authorList>
    </citation>
    <scope>NUCLEOTIDE SEQUENCE</scope>
</reference>